<feature type="domain" description="4Fe-4S ferredoxin-type" evidence="7">
    <location>
        <begin position="307"/>
        <end position="337"/>
    </location>
</feature>
<keyword evidence="3" id="KW-0479">Metal-binding</keyword>
<dbReference type="EMBL" id="QVEP01000043">
    <property type="protein sequence ID" value="RGB75761.1"/>
    <property type="molecule type" value="Genomic_DNA"/>
</dbReference>
<evidence type="ECO:0000259" key="7">
    <source>
        <dbReference type="PROSITE" id="PS51379"/>
    </source>
</evidence>
<dbReference type="SUPFAM" id="SSF56014">
    <property type="entry name" value="Nitrite and sulphite reductase 4Fe-4S domain-like"/>
    <property type="match status" value="1"/>
</dbReference>
<evidence type="ECO:0000256" key="5">
    <source>
        <dbReference type="ARBA" id="ARBA00023004"/>
    </source>
</evidence>
<keyword evidence="6" id="KW-0411">Iron-sulfur</keyword>
<evidence type="ECO:0000313" key="8">
    <source>
        <dbReference type="EMBL" id="RGB75761.1"/>
    </source>
</evidence>
<dbReference type="Gene3D" id="3.30.413.10">
    <property type="entry name" value="Sulfite Reductase Hemoprotein, domain 1"/>
    <property type="match status" value="1"/>
</dbReference>
<organism evidence="8 9">
    <name type="scientific">Coprococcus catus</name>
    <dbReference type="NCBI Taxonomy" id="116085"/>
    <lineage>
        <taxon>Bacteria</taxon>
        <taxon>Bacillati</taxon>
        <taxon>Bacillota</taxon>
        <taxon>Clostridia</taxon>
        <taxon>Lachnospirales</taxon>
        <taxon>Lachnospiraceae</taxon>
        <taxon>Coprococcus</taxon>
    </lineage>
</organism>
<keyword evidence="2" id="KW-0349">Heme</keyword>
<dbReference type="GO" id="GO:0051539">
    <property type="term" value="F:4 iron, 4 sulfur cluster binding"/>
    <property type="evidence" value="ECO:0007669"/>
    <property type="project" value="UniProtKB-KW"/>
</dbReference>
<dbReference type="Pfam" id="PF01077">
    <property type="entry name" value="NIR_SIR"/>
    <property type="match status" value="1"/>
</dbReference>
<gene>
    <name evidence="8" type="ORF">DW070_13720</name>
</gene>
<dbReference type="Pfam" id="PF03460">
    <property type="entry name" value="NIR_SIR_ferr"/>
    <property type="match status" value="1"/>
</dbReference>
<dbReference type="GO" id="GO:0046872">
    <property type="term" value="F:metal ion binding"/>
    <property type="evidence" value="ECO:0007669"/>
    <property type="project" value="UniProtKB-KW"/>
</dbReference>
<evidence type="ECO:0000256" key="4">
    <source>
        <dbReference type="ARBA" id="ARBA00023002"/>
    </source>
</evidence>
<dbReference type="InterPro" id="IPR017896">
    <property type="entry name" value="4Fe4S_Fe-S-bd"/>
</dbReference>
<dbReference type="GO" id="GO:0020037">
    <property type="term" value="F:heme binding"/>
    <property type="evidence" value="ECO:0007669"/>
    <property type="project" value="InterPro"/>
</dbReference>
<protein>
    <submittedName>
        <fullName evidence="8">4Fe-4S dicluster domain-containing protein</fullName>
    </submittedName>
</protein>
<reference evidence="8 9" key="1">
    <citation type="submission" date="2018-08" db="EMBL/GenBank/DDBJ databases">
        <title>A genome reference for cultivated species of the human gut microbiota.</title>
        <authorList>
            <person name="Zou Y."/>
            <person name="Xue W."/>
            <person name="Luo G."/>
        </authorList>
    </citation>
    <scope>NUCLEOTIDE SEQUENCE [LARGE SCALE GENOMIC DNA]</scope>
    <source>
        <strain evidence="8 9">AF45-17</strain>
    </source>
</reference>
<dbReference type="InterPro" id="IPR006067">
    <property type="entry name" value="NO2/SO3_Rdtase_4Fe4S_dom"/>
</dbReference>
<dbReference type="PANTHER" id="PTHR32439:SF9">
    <property type="entry name" value="BLR3264 PROTEIN"/>
    <property type="match status" value="1"/>
</dbReference>
<keyword evidence="1" id="KW-0004">4Fe-4S</keyword>
<dbReference type="Pfam" id="PF09719">
    <property type="entry name" value="C_GCAxxG_C_C"/>
    <property type="match status" value="1"/>
</dbReference>
<dbReference type="InterPro" id="IPR045854">
    <property type="entry name" value="NO2/SO3_Rdtase_4Fe4S_sf"/>
</dbReference>
<name>A0A3E2TH89_9FIRM</name>
<dbReference type="Proteomes" id="UP000260773">
    <property type="component" value="Unassembled WGS sequence"/>
</dbReference>
<dbReference type="InterPro" id="IPR017900">
    <property type="entry name" value="4Fe4S_Fe_S_CS"/>
</dbReference>
<dbReference type="NCBIfam" id="TIGR01909">
    <property type="entry name" value="C_GCAxxG_C_C"/>
    <property type="match status" value="1"/>
</dbReference>
<keyword evidence="5" id="KW-0408">Iron</keyword>
<proteinExistence type="predicted"/>
<dbReference type="InterPro" id="IPR051329">
    <property type="entry name" value="NIR_SIR_4Fe-4S"/>
</dbReference>
<evidence type="ECO:0000256" key="2">
    <source>
        <dbReference type="ARBA" id="ARBA00022617"/>
    </source>
</evidence>
<dbReference type="GO" id="GO:0016491">
    <property type="term" value="F:oxidoreductase activity"/>
    <property type="evidence" value="ECO:0007669"/>
    <property type="project" value="UniProtKB-KW"/>
</dbReference>
<feature type="domain" description="4Fe-4S ferredoxin-type" evidence="7">
    <location>
        <begin position="338"/>
        <end position="368"/>
    </location>
</feature>
<evidence type="ECO:0000256" key="6">
    <source>
        <dbReference type="ARBA" id="ARBA00023014"/>
    </source>
</evidence>
<dbReference type="SUPFAM" id="SSF55124">
    <property type="entry name" value="Nitrite/Sulfite reductase N-terminal domain-like"/>
    <property type="match status" value="1"/>
</dbReference>
<dbReference type="Pfam" id="PF00037">
    <property type="entry name" value="Fer4"/>
    <property type="match status" value="1"/>
</dbReference>
<keyword evidence="4" id="KW-0560">Oxidoreductase</keyword>
<dbReference type="PROSITE" id="PS00198">
    <property type="entry name" value="4FE4S_FER_1"/>
    <property type="match status" value="1"/>
</dbReference>
<dbReference type="SUPFAM" id="SSF54862">
    <property type="entry name" value="4Fe-4S ferredoxins"/>
    <property type="match status" value="1"/>
</dbReference>
<accession>A0A3E2TH89</accession>
<dbReference type="PANTHER" id="PTHR32439">
    <property type="entry name" value="FERREDOXIN--NITRITE REDUCTASE, CHLOROPLASTIC"/>
    <property type="match status" value="1"/>
</dbReference>
<evidence type="ECO:0000313" key="9">
    <source>
        <dbReference type="Proteomes" id="UP000260773"/>
    </source>
</evidence>
<evidence type="ECO:0000256" key="1">
    <source>
        <dbReference type="ARBA" id="ARBA00022485"/>
    </source>
</evidence>
<dbReference type="InterPro" id="IPR010181">
    <property type="entry name" value="CGCAxxGCC_motif"/>
</dbReference>
<evidence type="ECO:0000256" key="3">
    <source>
        <dbReference type="ARBA" id="ARBA00022723"/>
    </source>
</evidence>
<dbReference type="InterPro" id="IPR005117">
    <property type="entry name" value="NiRdtase/SiRdtase_haem-b_fer"/>
</dbReference>
<sequence>MLREIANDFYMNQNYNCGECILRAANKAYDLGLDERGLKLASGFGAGMGCGNTCGALSAAMSVLSLLFCGDKAHETEGFKELCAAYVETFKTALGSDNCEELKKRYRYPEEDERRCLITVEKAADVLEAFVASHQSEPASDAPSEAPVSADEIKRLKGLGFLNNKGTNRFNARVVTGNGRITTAQARCIADAAALYGSGQITMTTRLSQEVIGVEYDKIPDFIAYLAKEGLETGGTGAKIRPVVSCKGTTCQYGLIDTYALSEKIHHLFYKGYRGLTLPHKFKIAVGGCPNNCVKPSLNDFGIYGQRVPQPNTDLCKGCKKCQIEAACPISLPKVVDGKVFIDPDKCNRCGRCLHKCPFHVNEDYIAGYSIVIGGRWGKKVAMGQRIPKIFTTEEEVLATLEKTILFFAEQGQKGERLSDTIHRIGFEKVTEELLSDDILSRKDAIVDDALK</sequence>
<comment type="caution">
    <text evidence="8">The sequence shown here is derived from an EMBL/GenBank/DDBJ whole genome shotgun (WGS) entry which is preliminary data.</text>
</comment>
<dbReference type="Gene3D" id="3.30.70.20">
    <property type="match status" value="1"/>
</dbReference>
<dbReference type="AlphaFoldDB" id="A0A3E2TH89"/>
<dbReference type="InterPro" id="IPR036136">
    <property type="entry name" value="Nit/Sulf_reduc_fer-like_dom_sf"/>
</dbReference>
<dbReference type="PROSITE" id="PS51379">
    <property type="entry name" value="4FE4S_FER_2"/>
    <property type="match status" value="2"/>
</dbReference>